<organism evidence="1">
    <name type="scientific">Setaria italica</name>
    <name type="common">Foxtail millet</name>
    <name type="synonym">Panicum italicum</name>
    <dbReference type="NCBI Taxonomy" id="4555"/>
    <lineage>
        <taxon>Eukaryota</taxon>
        <taxon>Viridiplantae</taxon>
        <taxon>Streptophyta</taxon>
        <taxon>Embryophyta</taxon>
        <taxon>Tracheophyta</taxon>
        <taxon>Spermatophyta</taxon>
        <taxon>Magnoliopsida</taxon>
        <taxon>Liliopsida</taxon>
        <taxon>Poales</taxon>
        <taxon>Poaceae</taxon>
        <taxon>PACMAD clade</taxon>
        <taxon>Panicoideae</taxon>
        <taxon>Panicodae</taxon>
        <taxon>Paniceae</taxon>
        <taxon>Cenchrinae</taxon>
        <taxon>Setaria</taxon>
    </lineage>
</organism>
<protein>
    <submittedName>
        <fullName evidence="1">Uncharacterized protein</fullName>
    </submittedName>
</protein>
<evidence type="ECO:0000313" key="1">
    <source>
        <dbReference type="EMBL" id="RCV28398.1"/>
    </source>
</evidence>
<proteinExistence type="predicted"/>
<dbReference type="AlphaFoldDB" id="A0A368REA6"/>
<accession>A0A368REA6</accession>
<name>A0A368REA6_SETIT</name>
<reference evidence="1" key="1">
    <citation type="journal article" date="2012" name="Nat. Biotechnol.">
        <title>Reference genome sequence of the model plant Setaria.</title>
        <authorList>
            <person name="Bennetzen J.L."/>
            <person name="Schmutz J."/>
            <person name="Wang H."/>
            <person name="Percifield R."/>
            <person name="Hawkins J."/>
            <person name="Pontaroli A.C."/>
            <person name="Estep M."/>
            <person name="Feng L."/>
            <person name="Vaughn J.N."/>
            <person name="Grimwood J."/>
            <person name="Jenkins J."/>
            <person name="Barry K."/>
            <person name="Lindquist E."/>
            <person name="Hellsten U."/>
            <person name="Deshpande S."/>
            <person name="Wang X."/>
            <person name="Wu X."/>
            <person name="Mitros T."/>
            <person name="Triplett J."/>
            <person name="Yang X."/>
            <person name="Ye C.Y."/>
            <person name="Mauro-Herrera M."/>
            <person name="Wang L."/>
            <person name="Li P."/>
            <person name="Sharma M."/>
            <person name="Sharma R."/>
            <person name="Ronald P.C."/>
            <person name="Panaud O."/>
            <person name="Kellogg E.A."/>
            <person name="Brutnell T.P."/>
            <person name="Doust A.N."/>
            <person name="Tuskan G.A."/>
            <person name="Rokhsar D."/>
            <person name="Devos K.M."/>
        </authorList>
    </citation>
    <scope>NUCLEOTIDE SEQUENCE [LARGE SCALE GENOMIC DNA]</scope>
    <source>
        <strain evidence="1">Yugu1</strain>
    </source>
</reference>
<gene>
    <name evidence="1" type="ORF">SETIT_5G402300v2</name>
</gene>
<reference evidence="1" key="2">
    <citation type="submission" date="2015-07" db="EMBL/GenBank/DDBJ databases">
        <authorList>
            <person name="Noorani M."/>
        </authorList>
    </citation>
    <scope>NUCLEOTIDE SEQUENCE</scope>
    <source>
        <strain evidence="1">Yugu1</strain>
    </source>
</reference>
<sequence>MQFLDLVGAAWRRGEECGIHRAALAPSIGCRCRCMWWPESPRGRCSDAGSWSRHSTCHAATRKLEQHCTSSCWSRARLARASRWLEPCLPRVCVERRGLEMRLARYDSVQMHVTVVVR</sequence>
<dbReference type="EMBL" id="CM003532">
    <property type="protein sequence ID" value="RCV28398.1"/>
    <property type="molecule type" value="Genomic_DNA"/>
</dbReference>